<protein>
    <submittedName>
        <fullName evidence="2">Uncharacterized protein</fullName>
    </submittedName>
</protein>
<proteinExistence type="predicted"/>
<comment type="caution">
    <text evidence="2">The sequence shown here is derived from an EMBL/GenBank/DDBJ whole genome shotgun (WGS) entry which is preliminary data.</text>
</comment>
<sequence>MNRLKDTHHYSHHIPWPTRDRSSDVCKKGGIYTKIDLCYKKIDTYVLVPENFGDLPLKKNHRFFSPWNYQNLKTRNIDWL</sequence>
<evidence type="ECO:0000256" key="1">
    <source>
        <dbReference type="SAM" id="MobiDB-lite"/>
    </source>
</evidence>
<keyword evidence="3" id="KW-1185">Reference proteome</keyword>
<dbReference type="Proteomes" id="UP001295684">
    <property type="component" value="Unassembled WGS sequence"/>
</dbReference>
<evidence type="ECO:0000313" key="2">
    <source>
        <dbReference type="EMBL" id="CAI2370360.1"/>
    </source>
</evidence>
<name>A0AAD1XDG0_EUPCR</name>
<accession>A0AAD1XDG0</accession>
<reference evidence="2" key="1">
    <citation type="submission" date="2023-07" db="EMBL/GenBank/DDBJ databases">
        <authorList>
            <consortium name="AG Swart"/>
            <person name="Singh M."/>
            <person name="Singh A."/>
            <person name="Seah K."/>
            <person name="Emmerich C."/>
        </authorList>
    </citation>
    <scope>NUCLEOTIDE SEQUENCE</scope>
    <source>
        <strain evidence="2">DP1</strain>
    </source>
</reference>
<feature type="region of interest" description="Disordered" evidence="1">
    <location>
        <begin position="1"/>
        <end position="22"/>
    </location>
</feature>
<gene>
    <name evidence="2" type="ORF">ECRASSUSDP1_LOCUS11671</name>
</gene>
<organism evidence="2 3">
    <name type="scientific">Euplotes crassus</name>
    <dbReference type="NCBI Taxonomy" id="5936"/>
    <lineage>
        <taxon>Eukaryota</taxon>
        <taxon>Sar</taxon>
        <taxon>Alveolata</taxon>
        <taxon>Ciliophora</taxon>
        <taxon>Intramacronucleata</taxon>
        <taxon>Spirotrichea</taxon>
        <taxon>Hypotrichia</taxon>
        <taxon>Euplotida</taxon>
        <taxon>Euplotidae</taxon>
        <taxon>Moneuplotes</taxon>
    </lineage>
</organism>
<dbReference type="EMBL" id="CAMPGE010011532">
    <property type="protein sequence ID" value="CAI2370360.1"/>
    <property type="molecule type" value="Genomic_DNA"/>
</dbReference>
<dbReference type="AlphaFoldDB" id="A0AAD1XDG0"/>
<evidence type="ECO:0000313" key="3">
    <source>
        <dbReference type="Proteomes" id="UP001295684"/>
    </source>
</evidence>